<organism evidence="2 3">
    <name type="scientific">Rhodococcus spongiicola</name>
    <dbReference type="NCBI Taxonomy" id="2487352"/>
    <lineage>
        <taxon>Bacteria</taxon>
        <taxon>Bacillati</taxon>
        <taxon>Actinomycetota</taxon>
        <taxon>Actinomycetes</taxon>
        <taxon>Mycobacteriales</taxon>
        <taxon>Nocardiaceae</taxon>
        <taxon>Rhodococcus</taxon>
    </lineage>
</organism>
<accession>A0A438AQG2</accession>
<dbReference type="OrthoDB" id="4465178at2"/>
<keyword evidence="1" id="KW-0812">Transmembrane</keyword>
<comment type="caution">
    <text evidence="2">The sequence shown here is derived from an EMBL/GenBank/DDBJ whole genome shotgun (WGS) entry which is preliminary data.</text>
</comment>
<evidence type="ECO:0000313" key="2">
    <source>
        <dbReference type="EMBL" id="RVW00837.1"/>
    </source>
</evidence>
<keyword evidence="1" id="KW-0472">Membrane</keyword>
<reference evidence="2 3" key="1">
    <citation type="submission" date="2018-11" db="EMBL/GenBank/DDBJ databases">
        <title>Rhodococcus spongicola sp. nov. and Rhodococcus xishaensis sp. nov. from marine sponges.</title>
        <authorList>
            <person name="Li L."/>
            <person name="Lin H.W."/>
        </authorList>
    </citation>
    <scope>NUCLEOTIDE SEQUENCE [LARGE SCALE GENOMIC DNA]</scope>
    <source>
        <strain evidence="2 3">LHW50502</strain>
    </source>
</reference>
<keyword evidence="3" id="KW-1185">Reference proteome</keyword>
<gene>
    <name evidence="2" type="ORF">EF834_15665</name>
</gene>
<evidence type="ECO:0000256" key="1">
    <source>
        <dbReference type="SAM" id="Phobius"/>
    </source>
</evidence>
<dbReference type="AlphaFoldDB" id="A0A438AQG2"/>
<evidence type="ECO:0000313" key="3">
    <source>
        <dbReference type="Proteomes" id="UP000284333"/>
    </source>
</evidence>
<protein>
    <submittedName>
        <fullName evidence="2">Uncharacterized protein</fullName>
    </submittedName>
</protein>
<name>A0A438AQG2_9NOCA</name>
<dbReference type="Proteomes" id="UP000284333">
    <property type="component" value="Unassembled WGS sequence"/>
</dbReference>
<keyword evidence="1" id="KW-1133">Transmembrane helix</keyword>
<feature type="transmembrane region" description="Helical" evidence="1">
    <location>
        <begin position="67"/>
        <end position="89"/>
    </location>
</feature>
<proteinExistence type="predicted"/>
<feature type="transmembrane region" description="Helical" evidence="1">
    <location>
        <begin position="109"/>
        <end position="130"/>
    </location>
</feature>
<feature type="transmembrane region" description="Helical" evidence="1">
    <location>
        <begin position="7"/>
        <end position="29"/>
    </location>
</feature>
<sequence length="135" mass="13902">MPAYRPALIAALVATVGVMIGSVGPWVTIFGFSANGTEGDGVITLILGAAAAAALGVLLARNAPPRFGIQWTGTAVGVIGLAIAIYDMVNVSSEQEEFFGQMIGPSIGWGLWLLLLSSIALCVTATIAAIQMRNR</sequence>
<dbReference type="EMBL" id="RKLN01000006">
    <property type="protein sequence ID" value="RVW00837.1"/>
    <property type="molecule type" value="Genomic_DNA"/>
</dbReference>
<feature type="transmembrane region" description="Helical" evidence="1">
    <location>
        <begin position="41"/>
        <end position="60"/>
    </location>
</feature>